<proteinExistence type="predicted"/>
<accession>A0A9D2GWH6</accession>
<dbReference type="Pfam" id="PF13149">
    <property type="entry name" value="Mfa_like_1"/>
    <property type="match status" value="1"/>
</dbReference>
<dbReference type="Gene3D" id="2.60.40.2630">
    <property type="match status" value="1"/>
</dbReference>
<evidence type="ECO:0000313" key="3">
    <source>
        <dbReference type="Proteomes" id="UP000824108"/>
    </source>
</evidence>
<dbReference type="EMBL" id="DXAV01000036">
    <property type="protein sequence ID" value="HIZ91318.1"/>
    <property type="molecule type" value="Genomic_DNA"/>
</dbReference>
<evidence type="ECO:0000313" key="2">
    <source>
        <dbReference type="EMBL" id="HIZ91318.1"/>
    </source>
</evidence>
<dbReference type="Proteomes" id="UP000824108">
    <property type="component" value="Unassembled WGS sequence"/>
</dbReference>
<dbReference type="InterPro" id="IPR025049">
    <property type="entry name" value="Mfa-like_1"/>
</dbReference>
<gene>
    <name evidence="2" type="ORF">H9807_04280</name>
</gene>
<dbReference type="AlphaFoldDB" id="A0A9D2GWH6"/>
<sequence length="397" mass="43208">MGHRHSLLWDIPIAPRSDPNGLHAGKPRKEKNNIETKTNSNDMKRIPVTLLWASSLLLLLPAASCTDTLGGDPDTDARAITFTPAAETRAAVENDFPAGSSFSVWGWYGTDSQITNNVFDSETVTKSGEAWTYGGGNRYWIAGMTYNFYGVYPVYPQTSNDNGTTATVDNKGKITVTNFDCSAFGEGTVDLMTATAPGLSGDVAPVVAMEFKHTLTRITFSAKLADRLDEGYSLQVNEVALWASNEGTMTQDMSQADSQPVWTTEPYLQDGDDEGDINEEYNAYLYRLTTADGALQSASIPTGSAVLLNVKGKGDLLAIPQEMNYTRPVLAINYTLSYGGSTTSPVWKVYPLRGNTDWTPGASLNYTFTIDEDNAYFTVSVGDWIDGNKGNENVEFD</sequence>
<evidence type="ECO:0000256" key="1">
    <source>
        <dbReference type="SAM" id="MobiDB-lite"/>
    </source>
</evidence>
<reference evidence="2" key="1">
    <citation type="journal article" date="2021" name="PeerJ">
        <title>Extensive microbial diversity within the chicken gut microbiome revealed by metagenomics and culture.</title>
        <authorList>
            <person name="Gilroy R."/>
            <person name="Ravi A."/>
            <person name="Getino M."/>
            <person name="Pursley I."/>
            <person name="Horton D.L."/>
            <person name="Alikhan N.F."/>
            <person name="Baker D."/>
            <person name="Gharbi K."/>
            <person name="Hall N."/>
            <person name="Watson M."/>
            <person name="Adriaenssens E.M."/>
            <person name="Foster-Nyarko E."/>
            <person name="Jarju S."/>
            <person name="Secka A."/>
            <person name="Antonio M."/>
            <person name="Oren A."/>
            <person name="Chaudhuri R.R."/>
            <person name="La Ragione R."/>
            <person name="Hildebrand F."/>
            <person name="Pallen M.J."/>
        </authorList>
    </citation>
    <scope>NUCLEOTIDE SEQUENCE</scope>
    <source>
        <strain evidence="2">CHK118-2852</strain>
    </source>
</reference>
<feature type="region of interest" description="Disordered" evidence="1">
    <location>
        <begin position="18"/>
        <end position="38"/>
    </location>
</feature>
<organism evidence="2 3">
    <name type="scientific">Candidatus Bacteroides merdavium</name>
    <dbReference type="NCBI Taxonomy" id="2838472"/>
    <lineage>
        <taxon>Bacteria</taxon>
        <taxon>Pseudomonadati</taxon>
        <taxon>Bacteroidota</taxon>
        <taxon>Bacteroidia</taxon>
        <taxon>Bacteroidales</taxon>
        <taxon>Bacteroidaceae</taxon>
        <taxon>Bacteroides</taxon>
    </lineage>
</organism>
<dbReference type="InterPro" id="IPR042278">
    <property type="entry name" value="Mfa-like_1_N"/>
</dbReference>
<protein>
    <submittedName>
        <fullName evidence="2">Fimbrillin family protein</fullName>
    </submittedName>
</protein>
<dbReference type="CDD" id="cd13120">
    <property type="entry name" value="BF2867_like_N"/>
    <property type="match status" value="1"/>
</dbReference>
<dbReference type="Gene3D" id="2.60.40.2620">
    <property type="entry name" value="Fimbrillin-like"/>
    <property type="match status" value="1"/>
</dbReference>
<name>A0A9D2GWH6_9BACE</name>
<comment type="caution">
    <text evidence="2">The sequence shown here is derived from an EMBL/GenBank/DDBJ whole genome shotgun (WGS) entry which is preliminary data.</text>
</comment>
<reference evidence="2" key="2">
    <citation type="submission" date="2021-04" db="EMBL/GenBank/DDBJ databases">
        <authorList>
            <person name="Gilroy R."/>
        </authorList>
    </citation>
    <scope>NUCLEOTIDE SEQUENCE</scope>
    <source>
        <strain evidence="2">CHK118-2852</strain>
    </source>
</reference>